<feature type="region of interest" description="Disordered" evidence="1">
    <location>
        <begin position="34"/>
        <end position="53"/>
    </location>
</feature>
<proteinExistence type="predicted"/>
<sequence length="99" mass="11124">MCTKRSLVQRLLPRNANPADFQSKSQANLTQKLLNPESCETSDPSSLSRVALSSRTKNIPENQSRWLHLPPCSSFALNRMTLLSNPLRIHTIDSSYLIS</sequence>
<evidence type="ECO:0000313" key="2">
    <source>
        <dbReference type="EnsemblPlants" id="PGSC0003DMT400020038"/>
    </source>
</evidence>
<evidence type="ECO:0000256" key="1">
    <source>
        <dbReference type="SAM" id="MobiDB-lite"/>
    </source>
</evidence>
<reference evidence="2" key="2">
    <citation type="submission" date="2015-06" db="UniProtKB">
        <authorList>
            <consortium name="EnsemblPlants"/>
        </authorList>
    </citation>
    <scope>IDENTIFICATION</scope>
    <source>
        <strain evidence="2">DM1-3 516 R44</strain>
    </source>
</reference>
<dbReference type="InParanoid" id="M1ACX4"/>
<protein>
    <submittedName>
        <fullName evidence="2">Uncharacterized protein</fullName>
    </submittedName>
</protein>
<dbReference type="EnsemblPlants" id="PGSC0003DMT400020038">
    <property type="protein sequence ID" value="PGSC0003DMT400020038"/>
    <property type="gene ID" value="PGSC0003DMG400007752"/>
</dbReference>
<accession>M1ACX4</accession>
<reference evidence="3" key="1">
    <citation type="journal article" date="2011" name="Nature">
        <title>Genome sequence and analysis of the tuber crop potato.</title>
        <authorList>
            <consortium name="The Potato Genome Sequencing Consortium"/>
        </authorList>
    </citation>
    <scope>NUCLEOTIDE SEQUENCE [LARGE SCALE GENOMIC DNA]</scope>
    <source>
        <strain evidence="3">cv. DM1-3 516 R44</strain>
    </source>
</reference>
<dbReference type="HOGENOM" id="CLU_2324775_0_0_1"/>
<dbReference type="AlphaFoldDB" id="M1ACX4"/>
<name>M1ACX4_SOLTU</name>
<dbReference type="Gramene" id="PGSC0003DMT400020038">
    <property type="protein sequence ID" value="PGSC0003DMT400020038"/>
    <property type="gene ID" value="PGSC0003DMG400007752"/>
</dbReference>
<evidence type="ECO:0000313" key="3">
    <source>
        <dbReference type="Proteomes" id="UP000011115"/>
    </source>
</evidence>
<dbReference type="PaxDb" id="4113-PGSC0003DMT400020038"/>
<organism evidence="2 3">
    <name type="scientific">Solanum tuberosum</name>
    <name type="common">Potato</name>
    <dbReference type="NCBI Taxonomy" id="4113"/>
    <lineage>
        <taxon>Eukaryota</taxon>
        <taxon>Viridiplantae</taxon>
        <taxon>Streptophyta</taxon>
        <taxon>Embryophyta</taxon>
        <taxon>Tracheophyta</taxon>
        <taxon>Spermatophyta</taxon>
        <taxon>Magnoliopsida</taxon>
        <taxon>eudicotyledons</taxon>
        <taxon>Gunneridae</taxon>
        <taxon>Pentapetalae</taxon>
        <taxon>asterids</taxon>
        <taxon>lamiids</taxon>
        <taxon>Solanales</taxon>
        <taxon>Solanaceae</taxon>
        <taxon>Solanoideae</taxon>
        <taxon>Solaneae</taxon>
        <taxon>Solanum</taxon>
    </lineage>
</organism>
<dbReference type="Proteomes" id="UP000011115">
    <property type="component" value="Unassembled WGS sequence"/>
</dbReference>
<keyword evidence="3" id="KW-1185">Reference proteome</keyword>